<dbReference type="PROSITE" id="PS50880">
    <property type="entry name" value="TOPRIM"/>
    <property type="match status" value="1"/>
</dbReference>
<dbReference type="Gene3D" id="1.10.8.420">
    <property type="entry name" value="RecR Domain 1"/>
    <property type="match status" value="1"/>
</dbReference>
<protein>
    <recommendedName>
        <fullName evidence="7">Recombination protein RecR</fullName>
    </recommendedName>
</protein>
<evidence type="ECO:0000256" key="1">
    <source>
        <dbReference type="ARBA" id="ARBA00022723"/>
    </source>
</evidence>
<gene>
    <name evidence="7 9" type="primary">recR</name>
    <name evidence="9" type="ORF">AAG747_04070</name>
</gene>
<dbReference type="InterPro" id="IPR006171">
    <property type="entry name" value="TOPRIM_dom"/>
</dbReference>
<organism evidence="9 10">
    <name type="scientific">Rapidithrix thailandica</name>
    <dbReference type="NCBI Taxonomy" id="413964"/>
    <lineage>
        <taxon>Bacteria</taxon>
        <taxon>Pseudomonadati</taxon>
        <taxon>Bacteroidota</taxon>
        <taxon>Cytophagia</taxon>
        <taxon>Cytophagales</taxon>
        <taxon>Flammeovirgaceae</taxon>
        <taxon>Rapidithrix</taxon>
    </lineage>
</organism>
<dbReference type="Pfam" id="PF21175">
    <property type="entry name" value="RecR_C"/>
    <property type="match status" value="1"/>
</dbReference>
<dbReference type="Gene3D" id="3.40.1360.10">
    <property type="match status" value="1"/>
</dbReference>
<dbReference type="GO" id="GO:0008270">
    <property type="term" value="F:zinc ion binding"/>
    <property type="evidence" value="ECO:0007669"/>
    <property type="project" value="UniProtKB-KW"/>
</dbReference>
<evidence type="ECO:0000256" key="5">
    <source>
        <dbReference type="ARBA" id="ARBA00023172"/>
    </source>
</evidence>
<dbReference type="InterPro" id="IPR034137">
    <property type="entry name" value="TOPRIM_RecR"/>
</dbReference>
<dbReference type="InterPro" id="IPR003583">
    <property type="entry name" value="Hlx-hairpin-Hlx_DNA-bd_motif"/>
</dbReference>
<evidence type="ECO:0000256" key="4">
    <source>
        <dbReference type="ARBA" id="ARBA00022833"/>
    </source>
</evidence>
<dbReference type="SMART" id="SM00493">
    <property type="entry name" value="TOPRIM"/>
    <property type="match status" value="1"/>
</dbReference>
<keyword evidence="1 7" id="KW-0479">Metal-binding</keyword>
<accession>A0AAW9S6T9</accession>
<dbReference type="RefSeq" id="WP_346819855.1">
    <property type="nucleotide sequence ID" value="NZ_JBDKWZ010000002.1"/>
</dbReference>
<evidence type="ECO:0000256" key="2">
    <source>
        <dbReference type="ARBA" id="ARBA00022763"/>
    </source>
</evidence>
<feature type="domain" description="Toprim" evidence="8">
    <location>
        <begin position="80"/>
        <end position="177"/>
    </location>
</feature>
<comment type="caution">
    <text evidence="9">The sequence shown here is derived from an EMBL/GenBank/DDBJ whole genome shotgun (WGS) entry which is preliminary data.</text>
</comment>
<dbReference type="AlphaFoldDB" id="A0AAW9S6T9"/>
<dbReference type="HAMAP" id="MF_00017">
    <property type="entry name" value="RecR"/>
    <property type="match status" value="1"/>
</dbReference>
<reference evidence="9 10" key="1">
    <citation type="submission" date="2024-04" db="EMBL/GenBank/DDBJ databases">
        <title>Novel genus in family Flammeovirgaceae.</title>
        <authorList>
            <person name="Nguyen T.H."/>
            <person name="Vuong T.Q."/>
            <person name="Le H."/>
            <person name="Kim S.-G."/>
        </authorList>
    </citation>
    <scope>NUCLEOTIDE SEQUENCE [LARGE SCALE GENOMIC DNA]</scope>
    <source>
        <strain evidence="9 10">JCM 23209</strain>
    </source>
</reference>
<dbReference type="PANTHER" id="PTHR30446">
    <property type="entry name" value="RECOMBINATION PROTEIN RECR"/>
    <property type="match status" value="1"/>
</dbReference>
<keyword evidence="6 7" id="KW-0234">DNA repair</keyword>
<dbReference type="EMBL" id="JBDKWZ010000002">
    <property type="protein sequence ID" value="MEN7547068.1"/>
    <property type="molecule type" value="Genomic_DNA"/>
</dbReference>
<dbReference type="GO" id="GO:0003677">
    <property type="term" value="F:DNA binding"/>
    <property type="evidence" value="ECO:0007669"/>
    <property type="project" value="UniProtKB-UniRule"/>
</dbReference>
<dbReference type="NCBIfam" id="TIGR00615">
    <property type="entry name" value="recR"/>
    <property type="match status" value="1"/>
</dbReference>
<keyword evidence="5 7" id="KW-0233">DNA recombination</keyword>
<keyword evidence="2 7" id="KW-0227">DNA damage</keyword>
<comment type="function">
    <text evidence="7">May play a role in DNA repair. It seems to be involved in an RecBC-independent recombinational process of DNA repair. It may act with RecF and RecO.</text>
</comment>
<dbReference type="Gene3D" id="6.10.250.240">
    <property type="match status" value="1"/>
</dbReference>
<dbReference type="GO" id="GO:0006281">
    <property type="term" value="P:DNA repair"/>
    <property type="evidence" value="ECO:0007669"/>
    <property type="project" value="UniProtKB-UniRule"/>
</dbReference>
<keyword evidence="4 7" id="KW-0862">Zinc</keyword>
<dbReference type="InterPro" id="IPR023627">
    <property type="entry name" value="Rcmb_RecR"/>
</dbReference>
<dbReference type="CDD" id="cd01025">
    <property type="entry name" value="TOPRIM_recR"/>
    <property type="match status" value="1"/>
</dbReference>
<dbReference type="Proteomes" id="UP001403385">
    <property type="component" value="Unassembled WGS sequence"/>
</dbReference>
<evidence type="ECO:0000256" key="7">
    <source>
        <dbReference type="HAMAP-Rule" id="MF_00017"/>
    </source>
</evidence>
<dbReference type="SMART" id="SM00278">
    <property type="entry name" value="HhH1"/>
    <property type="match status" value="1"/>
</dbReference>
<dbReference type="PANTHER" id="PTHR30446:SF0">
    <property type="entry name" value="RECOMBINATION PROTEIN RECR"/>
    <property type="match status" value="1"/>
</dbReference>
<name>A0AAW9S6T9_9BACT</name>
<comment type="caution">
    <text evidence="7">Lacks conserved residue(s) required for the propagation of feature annotation.</text>
</comment>
<dbReference type="Pfam" id="PF13662">
    <property type="entry name" value="Toprim_4"/>
    <property type="match status" value="1"/>
</dbReference>
<evidence type="ECO:0000313" key="9">
    <source>
        <dbReference type="EMBL" id="MEN7547068.1"/>
    </source>
</evidence>
<sequence>MNFQSKLIENAVEEIAKLPGIGKKTALRLVLHLLKQEEQSTSLLTDSLLKLRKEIKACKTCYMIGDTEECSCGKEHRDQSVICVVEDIRDVIAIDNTAQYRGMFHVLGGIISPIEGVSPKDLNIEALIERVHEAAGQVKEIIMALPSTMEGDTTAYYIGKKLKEYKVKVSTIARGVPIGSELEFTDEITLGRSIQSRVNYDL</sequence>
<dbReference type="InterPro" id="IPR000093">
    <property type="entry name" value="DNA_Rcmb_RecR"/>
</dbReference>
<evidence type="ECO:0000256" key="6">
    <source>
        <dbReference type="ARBA" id="ARBA00023204"/>
    </source>
</evidence>
<comment type="similarity">
    <text evidence="7">Belongs to the RecR family.</text>
</comment>
<proteinExistence type="inferred from homology"/>
<evidence type="ECO:0000259" key="8">
    <source>
        <dbReference type="PROSITE" id="PS50880"/>
    </source>
</evidence>
<keyword evidence="3 7" id="KW-0863">Zinc-finger</keyword>
<evidence type="ECO:0000313" key="10">
    <source>
        <dbReference type="Proteomes" id="UP001403385"/>
    </source>
</evidence>
<dbReference type="SUPFAM" id="SSF111304">
    <property type="entry name" value="Recombination protein RecR"/>
    <property type="match status" value="1"/>
</dbReference>
<dbReference type="Pfam" id="PF21176">
    <property type="entry name" value="RecR_HhH"/>
    <property type="match status" value="1"/>
</dbReference>
<evidence type="ECO:0000256" key="3">
    <source>
        <dbReference type="ARBA" id="ARBA00022771"/>
    </source>
</evidence>
<keyword evidence="10" id="KW-1185">Reference proteome</keyword>
<dbReference type="GO" id="GO:0006310">
    <property type="term" value="P:DNA recombination"/>
    <property type="evidence" value="ECO:0007669"/>
    <property type="project" value="UniProtKB-UniRule"/>
</dbReference>